<gene>
    <name evidence="2" type="ORF">AMTR_s00011p00090090</name>
</gene>
<organism evidence="2 3">
    <name type="scientific">Amborella trichopoda</name>
    <dbReference type="NCBI Taxonomy" id="13333"/>
    <lineage>
        <taxon>Eukaryota</taxon>
        <taxon>Viridiplantae</taxon>
        <taxon>Streptophyta</taxon>
        <taxon>Embryophyta</taxon>
        <taxon>Tracheophyta</taxon>
        <taxon>Spermatophyta</taxon>
        <taxon>Magnoliopsida</taxon>
        <taxon>Amborellales</taxon>
        <taxon>Amborellaceae</taxon>
        <taxon>Amborella</taxon>
    </lineage>
</organism>
<dbReference type="Gramene" id="ERM94598">
    <property type="protein sequence ID" value="ERM94598"/>
    <property type="gene ID" value="AMTR_s00011p00090090"/>
</dbReference>
<name>W1NGH8_AMBTC</name>
<protein>
    <submittedName>
        <fullName evidence="2">Uncharacterized protein</fullName>
    </submittedName>
</protein>
<feature type="region of interest" description="Disordered" evidence="1">
    <location>
        <begin position="1"/>
        <end position="57"/>
    </location>
</feature>
<dbReference type="HOGENOM" id="CLU_1327941_0_0_1"/>
<dbReference type="Proteomes" id="UP000017836">
    <property type="component" value="Unassembled WGS sequence"/>
</dbReference>
<proteinExistence type="predicted"/>
<keyword evidence="3" id="KW-1185">Reference proteome</keyword>
<feature type="region of interest" description="Disordered" evidence="1">
    <location>
        <begin position="103"/>
        <end position="125"/>
    </location>
</feature>
<accession>W1NGH8</accession>
<dbReference type="EMBL" id="KI397507">
    <property type="protein sequence ID" value="ERM94598.1"/>
    <property type="molecule type" value="Genomic_DNA"/>
</dbReference>
<sequence length="207" mass="21606">MRALASKGDGGGAEESTTLRGGTSRTGSSTMIAKGSPEAATGSEEGSSTCNYRIDDSRADATVDLERGTPEEGVSCRRTTETVEAGTVGRVEDTTRMLMGGIVSTSTSKGRPSDSHLELDEDGLNPPGQAIVVPDSATRARMGITGGGVKVIRTPTCAHFTGGDVEDASAVSEPFLLTRVHPANPGEADFDFFFPFLFLPPFYLPSL</sequence>
<evidence type="ECO:0000313" key="2">
    <source>
        <dbReference type="EMBL" id="ERM94598.1"/>
    </source>
</evidence>
<evidence type="ECO:0000256" key="1">
    <source>
        <dbReference type="SAM" id="MobiDB-lite"/>
    </source>
</evidence>
<dbReference type="AlphaFoldDB" id="W1NGH8"/>
<evidence type="ECO:0000313" key="3">
    <source>
        <dbReference type="Proteomes" id="UP000017836"/>
    </source>
</evidence>
<feature type="compositionally biased region" description="Low complexity" evidence="1">
    <location>
        <begin position="16"/>
        <end position="30"/>
    </location>
</feature>
<reference evidence="3" key="1">
    <citation type="journal article" date="2013" name="Science">
        <title>The Amborella genome and the evolution of flowering plants.</title>
        <authorList>
            <consortium name="Amborella Genome Project"/>
        </authorList>
    </citation>
    <scope>NUCLEOTIDE SEQUENCE [LARGE SCALE GENOMIC DNA]</scope>
</reference>